<accession>A0A6C0J729</accession>
<dbReference type="InterPro" id="IPR000086">
    <property type="entry name" value="NUDIX_hydrolase_dom"/>
</dbReference>
<dbReference type="PANTHER" id="PTHR43736:SF1">
    <property type="entry name" value="DIHYDRONEOPTERIN TRIPHOSPHATE DIPHOSPHATASE"/>
    <property type="match status" value="1"/>
</dbReference>
<dbReference type="PANTHER" id="PTHR43736">
    <property type="entry name" value="ADP-RIBOSE PYROPHOSPHATASE"/>
    <property type="match status" value="1"/>
</dbReference>
<dbReference type="PROSITE" id="PS00893">
    <property type="entry name" value="NUDIX_BOX"/>
    <property type="match status" value="1"/>
</dbReference>
<dbReference type="Gene3D" id="3.90.79.10">
    <property type="entry name" value="Nucleoside Triphosphate Pyrophosphohydrolase"/>
    <property type="match status" value="1"/>
</dbReference>
<dbReference type="SUPFAM" id="SSF55811">
    <property type="entry name" value="Nudix"/>
    <property type="match status" value="1"/>
</dbReference>
<dbReference type="InterPro" id="IPR015797">
    <property type="entry name" value="NUDIX_hydrolase-like_dom_sf"/>
</dbReference>
<dbReference type="AlphaFoldDB" id="A0A6C0J729"/>
<evidence type="ECO:0000313" key="3">
    <source>
        <dbReference type="EMBL" id="QHU01545.1"/>
    </source>
</evidence>
<dbReference type="Pfam" id="PF00293">
    <property type="entry name" value="NUDIX"/>
    <property type="match status" value="1"/>
</dbReference>
<protein>
    <recommendedName>
        <fullName evidence="2">Nudix hydrolase domain-containing protein</fullName>
    </recommendedName>
</protein>
<evidence type="ECO:0000256" key="1">
    <source>
        <dbReference type="ARBA" id="ARBA00022801"/>
    </source>
</evidence>
<dbReference type="GO" id="GO:0016787">
    <property type="term" value="F:hydrolase activity"/>
    <property type="evidence" value="ECO:0007669"/>
    <property type="project" value="UniProtKB-KW"/>
</dbReference>
<reference evidence="3" key="1">
    <citation type="journal article" date="2020" name="Nature">
        <title>Giant virus diversity and host interactions through global metagenomics.</title>
        <authorList>
            <person name="Schulz F."/>
            <person name="Roux S."/>
            <person name="Paez-Espino D."/>
            <person name="Jungbluth S."/>
            <person name="Walsh D.A."/>
            <person name="Denef V.J."/>
            <person name="McMahon K.D."/>
            <person name="Konstantinidis K.T."/>
            <person name="Eloe-Fadrosh E.A."/>
            <person name="Kyrpides N.C."/>
            <person name="Woyke T."/>
        </authorList>
    </citation>
    <scope>NUCLEOTIDE SEQUENCE</scope>
    <source>
        <strain evidence="3">GVMAG-M-3300025874-2</strain>
    </source>
</reference>
<feature type="domain" description="Nudix hydrolase" evidence="2">
    <location>
        <begin position="1"/>
        <end position="141"/>
    </location>
</feature>
<organism evidence="3">
    <name type="scientific">viral metagenome</name>
    <dbReference type="NCBI Taxonomy" id="1070528"/>
    <lineage>
        <taxon>unclassified sequences</taxon>
        <taxon>metagenomes</taxon>
        <taxon>organismal metagenomes</taxon>
    </lineage>
</organism>
<proteinExistence type="predicted"/>
<dbReference type="InterPro" id="IPR020084">
    <property type="entry name" value="NUDIX_hydrolase_CS"/>
</dbReference>
<dbReference type="EMBL" id="MN740346">
    <property type="protein sequence ID" value="QHU01545.1"/>
    <property type="molecule type" value="Genomic_DNA"/>
</dbReference>
<evidence type="ECO:0000259" key="2">
    <source>
        <dbReference type="PROSITE" id="PS51462"/>
    </source>
</evidence>
<dbReference type="CDD" id="cd02883">
    <property type="entry name" value="NUDIX_Hydrolase"/>
    <property type="match status" value="1"/>
</dbReference>
<keyword evidence="1" id="KW-0378">Hydrolase</keyword>
<dbReference type="PROSITE" id="PS51462">
    <property type="entry name" value="NUDIX"/>
    <property type="match status" value="1"/>
</dbReference>
<name>A0A6C0J729_9ZZZZ</name>
<sequence length="146" mass="17250">MIKKASVIMLICGRQKDKILLLKHNSKYYPKSPWGLPGGLVDNNETYYEAMVREFKEEVTISLPKIHFFKNKYKSFMVGKVKIYVAYTNENIVKSLPKNKKITTSMNDEIIQWSLVNINDILNKKKPYDNIRFYNTFTLAREKQYI</sequence>